<protein>
    <recommendedName>
        <fullName evidence="4">Hydrophobin</fullName>
    </recommendedName>
</protein>
<gene>
    <name evidence="2" type="ORF">CERSUDRAFT_74696</name>
</gene>
<keyword evidence="1" id="KW-0732">Signal</keyword>
<dbReference type="Proteomes" id="UP000016930">
    <property type="component" value="Unassembled WGS sequence"/>
</dbReference>
<feature type="signal peptide" evidence="1">
    <location>
        <begin position="1"/>
        <end position="21"/>
    </location>
</feature>
<name>M2RAT1_CERS8</name>
<proteinExistence type="predicted"/>
<feature type="chain" id="PRO_5004023770" description="Hydrophobin" evidence="1">
    <location>
        <begin position="22"/>
        <end position="163"/>
    </location>
</feature>
<dbReference type="HOGENOM" id="CLU_1626824_0_0_1"/>
<sequence length="163" mass="17756">MNPFKTAVISILSFPLLLILAAPQDGFPGPTYYNCYSDGDRSALCCNQFVSGTYALSDDFGVPLQPGVDFGLTCVAQTNSTTDPCPPPDGAVAVCCTGGIESPYGMYWNMCIFERMTKAKEQKILDTSVPTALWIFLSLIDWWLGDLPGQWIRSLCAIYLTAS</sequence>
<dbReference type="EMBL" id="KB445799">
    <property type="protein sequence ID" value="EMD35886.1"/>
    <property type="molecule type" value="Genomic_DNA"/>
</dbReference>
<evidence type="ECO:0008006" key="4">
    <source>
        <dbReference type="Google" id="ProtNLM"/>
    </source>
</evidence>
<evidence type="ECO:0000313" key="2">
    <source>
        <dbReference type="EMBL" id="EMD35886.1"/>
    </source>
</evidence>
<reference evidence="2 3" key="1">
    <citation type="journal article" date="2012" name="Proc. Natl. Acad. Sci. U.S.A.">
        <title>Comparative genomics of Ceriporiopsis subvermispora and Phanerochaete chrysosporium provide insight into selective ligninolysis.</title>
        <authorList>
            <person name="Fernandez-Fueyo E."/>
            <person name="Ruiz-Duenas F.J."/>
            <person name="Ferreira P."/>
            <person name="Floudas D."/>
            <person name="Hibbett D.S."/>
            <person name="Canessa P."/>
            <person name="Larrondo L.F."/>
            <person name="James T.Y."/>
            <person name="Seelenfreund D."/>
            <person name="Lobos S."/>
            <person name="Polanco R."/>
            <person name="Tello M."/>
            <person name="Honda Y."/>
            <person name="Watanabe T."/>
            <person name="Watanabe T."/>
            <person name="Ryu J.S."/>
            <person name="Kubicek C.P."/>
            <person name="Schmoll M."/>
            <person name="Gaskell J."/>
            <person name="Hammel K.E."/>
            <person name="St John F.J."/>
            <person name="Vanden Wymelenberg A."/>
            <person name="Sabat G."/>
            <person name="Splinter BonDurant S."/>
            <person name="Syed K."/>
            <person name="Yadav J.S."/>
            <person name="Doddapaneni H."/>
            <person name="Subramanian V."/>
            <person name="Lavin J.L."/>
            <person name="Oguiza J.A."/>
            <person name="Perez G."/>
            <person name="Pisabarro A.G."/>
            <person name="Ramirez L."/>
            <person name="Santoyo F."/>
            <person name="Master E."/>
            <person name="Coutinho P.M."/>
            <person name="Henrissat B."/>
            <person name="Lombard V."/>
            <person name="Magnuson J.K."/>
            <person name="Kuees U."/>
            <person name="Hori C."/>
            <person name="Igarashi K."/>
            <person name="Samejima M."/>
            <person name="Held B.W."/>
            <person name="Barry K.W."/>
            <person name="LaButti K.M."/>
            <person name="Lapidus A."/>
            <person name="Lindquist E.A."/>
            <person name="Lucas S.M."/>
            <person name="Riley R."/>
            <person name="Salamov A.A."/>
            <person name="Hoffmeister D."/>
            <person name="Schwenk D."/>
            <person name="Hadar Y."/>
            <person name="Yarden O."/>
            <person name="de Vries R.P."/>
            <person name="Wiebenga A."/>
            <person name="Stenlid J."/>
            <person name="Eastwood D."/>
            <person name="Grigoriev I.V."/>
            <person name="Berka R.M."/>
            <person name="Blanchette R.A."/>
            <person name="Kersten P."/>
            <person name="Martinez A.T."/>
            <person name="Vicuna R."/>
            <person name="Cullen D."/>
        </authorList>
    </citation>
    <scope>NUCLEOTIDE SEQUENCE [LARGE SCALE GENOMIC DNA]</scope>
    <source>
        <strain evidence="2 3">B</strain>
    </source>
</reference>
<keyword evidence="3" id="KW-1185">Reference proteome</keyword>
<evidence type="ECO:0000313" key="3">
    <source>
        <dbReference type="Proteomes" id="UP000016930"/>
    </source>
</evidence>
<dbReference type="AlphaFoldDB" id="M2RAT1"/>
<evidence type="ECO:0000256" key="1">
    <source>
        <dbReference type="SAM" id="SignalP"/>
    </source>
</evidence>
<organism evidence="2 3">
    <name type="scientific">Ceriporiopsis subvermispora (strain B)</name>
    <name type="common">White-rot fungus</name>
    <name type="synonym">Gelatoporia subvermispora</name>
    <dbReference type="NCBI Taxonomy" id="914234"/>
    <lineage>
        <taxon>Eukaryota</taxon>
        <taxon>Fungi</taxon>
        <taxon>Dikarya</taxon>
        <taxon>Basidiomycota</taxon>
        <taxon>Agaricomycotina</taxon>
        <taxon>Agaricomycetes</taxon>
        <taxon>Polyporales</taxon>
        <taxon>Gelatoporiaceae</taxon>
        <taxon>Gelatoporia</taxon>
    </lineage>
</organism>
<accession>M2RAT1</accession>